<dbReference type="Gene3D" id="1.10.10.10">
    <property type="entry name" value="Winged helix-like DNA-binding domain superfamily/Winged helix DNA-binding domain"/>
    <property type="match status" value="1"/>
</dbReference>
<dbReference type="InterPro" id="IPR005119">
    <property type="entry name" value="LysR_subst-bd"/>
</dbReference>
<evidence type="ECO:0000259" key="5">
    <source>
        <dbReference type="PROSITE" id="PS50931"/>
    </source>
</evidence>
<proteinExistence type="inferred from homology"/>
<dbReference type="AlphaFoldDB" id="A0A6B2NWM8"/>
<evidence type="ECO:0000313" key="6">
    <source>
        <dbReference type="EMBL" id="NDW47153.1"/>
    </source>
</evidence>
<dbReference type="PRINTS" id="PR00039">
    <property type="entry name" value="HTHLYSR"/>
</dbReference>
<dbReference type="GO" id="GO:0032993">
    <property type="term" value="C:protein-DNA complex"/>
    <property type="evidence" value="ECO:0007669"/>
    <property type="project" value="TreeGrafter"/>
</dbReference>
<comment type="similarity">
    <text evidence="1">Belongs to the LysR transcriptional regulatory family.</text>
</comment>
<dbReference type="PANTHER" id="PTHR30346:SF0">
    <property type="entry name" value="HCA OPERON TRANSCRIPTIONAL ACTIVATOR HCAR"/>
    <property type="match status" value="1"/>
</dbReference>
<dbReference type="PANTHER" id="PTHR30346">
    <property type="entry name" value="TRANSCRIPTIONAL DUAL REGULATOR HCAR-RELATED"/>
    <property type="match status" value="1"/>
</dbReference>
<dbReference type="InterPro" id="IPR000847">
    <property type="entry name" value="LysR_HTH_N"/>
</dbReference>
<protein>
    <submittedName>
        <fullName evidence="6">LysR family transcriptional regulator</fullName>
    </submittedName>
</protein>
<gene>
    <name evidence="6" type="ORF">G0P99_19575</name>
</gene>
<organism evidence="6">
    <name type="scientific">Ruegeria sp. PrR005</name>
    <dbReference type="NCBI Taxonomy" id="2706882"/>
    <lineage>
        <taxon>Bacteria</taxon>
        <taxon>Pseudomonadati</taxon>
        <taxon>Pseudomonadota</taxon>
        <taxon>Alphaproteobacteria</taxon>
        <taxon>Rhodobacterales</taxon>
        <taxon>Roseobacteraceae</taxon>
        <taxon>Ruegeria</taxon>
    </lineage>
</organism>
<keyword evidence="3" id="KW-0238">DNA-binding</keyword>
<accession>A0A6B2NWM8</accession>
<evidence type="ECO:0000256" key="1">
    <source>
        <dbReference type="ARBA" id="ARBA00009437"/>
    </source>
</evidence>
<dbReference type="Pfam" id="PF00126">
    <property type="entry name" value="HTH_1"/>
    <property type="match status" value="1"/>
</dbReference>
<evidence type="ECO:0000256" key="3">
    <source>
        <dbReference type="ARBA" id="ARBA00023125"/>
    </source>
</evidence>
<evidence type="ECO:0000256" key="2">
    <source>
        <dbReference type="ARBA" id="ARBA00023015"/>
    </source>
</evidence>
<dbReference type="SUPFAM" id="SSF46785">
    <property type="entry name" value="Winged helix' DNA-binding domain"/>
    <property type="match status" value="1"/>
</dbReference>
<dbReference type="RefSeq" id="WP_164132161.1">
    <property type="nucleotide sequence ID" value="NZ_JAAGOX010000053.1"/>
</dbReference>
<dbReference type="EMBL" id="JAAGOX010000053">
    <property type="protein sequence ID" value="NDW47153.1"/>
    <property type="molecule type" value="Genomic_DNA"/>
</dbReference>
<dbReference type="GO" id="GO:0003677">
    <property type="term" value="F:DNA binding"/>
    <property type="evidence" value="ECO:0007669"/>
    <property type="project" value="UniProtKB-KW"/>
</dbReference>
<comment type="caution">
    <text evidence="6">The sequence shown here is derived from an EMBL/GenBank/DDBJ whole genome shotgun (WGS) entry which is preliminary data.</text>
</comment>
<dbReference type="Pfam" id="PF03466">
    <property type="entry name" value="LysR_substrate"/>
    <property type="match status" value="1"/>
</dbReference>
<evidence type="ECO:0000256" key="4">
    <source>
        <dbReference type="ARBA" id="ARBA00023163"/>
    </source>
</evidence>
<keyword evidence="4" id="KW-0804">Transcription</keyword>
<dbReference type="GO" id="GO:0003700">
    <property type="term" value="F:DNA-binding transcription factor activity"/>
    <property type="evidence" value="ECO:0007669"/>
    <property type="project" value="InterPro"/>
</dbReference>
<dbReference type="InterPro" id="IPR036390">
    <property type="entry name" value="WH_DNA-bd_sf"/>
</dbReference>
<reference evidence="6" key="1">
    <citation type="submission" date="2020-02" db="EMBL/GenBank/DDBJ databases">
        <title>Delineation of the pyrene-degrading pathway in Roseobacter clade bacteria by genomic analysis.</title>
        <authorList>
            <person name="Zhou H."/>
            <person name="Wang H."/>
        </authorList>
    </citation>
    <scope>NUCLEOTIDE SEQUENCE</scope>
    <source>
        <strain evidence="6">PrR005</strain>
    </source>
</reference>
<dbReference type="InterPro" id="IPR036388">
    <property type="entry name" value="WH-like_DNA-bd_sf"/>
</dbReference>
<dbReference type="Gene3D" id="3.40.190.10">
    <property type="entry name" value="Periplasmic binding protein-like II"/>
    <property type="match status" value="2"/>
</dbReference>
<feature type="domain" description="HTH lysR-type" evidence="5">
    <location>
        <begin position="4"/>
        <end position="62"/>
    </location>
</feature>
<name>A0A6B2NWM8_9RHOB</name>
<dbReference type="PROSITE" id="PS50931">
    <property type="entry name" value="HTH_LYSR"/>
    <property type="match status" value="1"/>
</dbReference>
<keyword evidence="2" id="KW-0805">Transcription regulation</keyword>
<sequence length="298" mass="32015">MLYLTLRQYEYVCAVGRHGSLSAAAAALHVSQPALSAALARIEEHLGHPLFIRRRGSAMAVTPEGRRFIASAEALLADAARIEDPAHPRPAQQRLHLGCFADLAPFLLAPALRALRQAMPDVTVSYHAEGFEALISGLLKGQVDLALTYDLGLDAGFHREALFDSHPHAVMAPDHPLCQGTAPDLAALTGFPLILSDEGLSAQHMLGLFRVRGLNPTIAHRAPTLELLRSLAAHGEGVGISYANPPHAFSYDGMPLISRRVANPDLGEDVILVRHGTGPADTTTGRAWRVLAELFRGR</sequence>
<dbReference type="SUPFAM" id="SSF53850">
    <property type="entry name" value="Periplasmic binding protein-like II"/>
    <property type="match status" value="1"/>
</dbReference>